<dbReference type="SUPFAM" id="SSF54001">
    <property type="entry name" value="Cysteine proteinases"/>
    <property type="match status" value="1"/>
</dbReference>
<keyword evidence="10" id="KW-1185">Reference proteome</keyword>
<dbReference type="InterPro" id="IPR051929">
    <property type="entry name" value="VirAsm_ModProt"/>
</dbReference>
<dbReference type="Proteomes" id="UP000259400">
    <property type="component" value="Unassembled WGS sequence"/>
</dbReference>
<evidence type="ECO:0000256" key="5">
    <source>
        <dbReference type="ARBA" id="ARBA00022807"/>
    </source>
</evidence>
<keyword evidence="6" id="KW-0862">Zinc</keyword>
<dbReference type="PANTHER" id="PTHR34858">
    <property type="entry name" value="CYSO-CYSTEINE PEPTIDASE"/>
    <property type="match status" value="1"/>
</dbReference>
<evidence type="ECO:0000256" key="1">
    <source>
        <dbReference type="ARBA" id="ARBA00007074"/>
    </source>
</evidence>
<dbReference type="EMBL" id="UJYZ02000015">
    <property type="protein sequence ID" value="VVJ96681.1"/>
    <property type="molecule type" value="Genomic_DNA"/>
</dbReference>
<evidence type="ECO:0000313" key="10">
    <source>
        <dbReference type="Proteomes" id="UP000259400"/>
    </source>
</evidence>
<dbReference type="Pfam" id="PF00877">
    <property type="entry name" value="NLPC_P60"/>
    <property type="match status" value="1"/>
</dbReference>
<dbReference type="Gene3D" id="3.90.1720.10">
    <property type="entry name" value="endopeptidase domain like (from Nostoc punctiforme)"/>
    <property type="match status" value="1"/>
</dbReference>
<keyword evidence="4" id="KW-0378">Hydrolase</keyword>
<evidence type="ECO:0000259" key="8">
    <source>
        <dbReference type="SMART" id="SM00232"/>
    </source>
</evidence>
<evidence type="ECO:0000313" key="9">
    <source>
        <dbReference type="EMBL" id="VVJ96681.1"/>
    </source>
</evidence>
<keyword evidence="7" id="KW-0482">Metalloprotease</keyword>
<protein>
    <submittedName>
        <fullName evidence="9">NlpC/P60 family</fullName>
    </submittedName>
</protein>
<comment type="caution">
    <text evidence="9">The sequence shown here is derived from an EMBL/GenBank/DDBJ whole genome shotgun (WGS) entry which is preliminary data.</text>
</comment>
<keyword evidence="5" id="KW-0788">Thiol protease</keyword>
<dbReference type="PANTHER" id="PTHR34858:SF1">
    <property type="entry name" value="CYSO-CYSTEINE PEPTIDASE"/>
    <property type="match status" value="1"/>
</dbReference>
<dbReference type="CDD" id="cd08073">
    <property type="entry name" value="MPN_NLPC_P60"/>
    <property type="match status" value="1"/>
</dbReference>
<feature type="domain" description="JAB1/MPN/MOV34 metalloenzyme" evidence="8">
    <location>
        <begin position="14"/>
        <end position="132"/>
    </location>
</feature>
<sequence>MAAFRGQRVFSDIKSIAGSAVTQSLYQCAIARYPNEACGFIVQTSGEKYRFIEARNVSEDPVNEFVMHHEDVIAAEDEGEVVAIWHSHTDRPPVASDADRAGCEATELPWLILSVTKNLNPEIDAEFRLSEMEVITPNGFEMPYTGRPYVFGIFDCWMLCRDYLKREFNIEINANAHLHIPSWYLGDDDILDLNYRNENLVRLAHGEEPQKGDIFFIQYGKMPDHCAVYVGDNRILHHQIDRLSSHATYGGMYQKNTTHHLRHRTLLTGKEKCLN</sequence>
<dbReference type="InterPro" id="IPR000064">
    <property type="entry name" value="NLP_P60_dom"/>
</dbReference>
<evidence type="ECO:0000256" key="2">
    <source>
        <dbReference type="ARBA" id="ARBA00022670"/>
    </source>
</evidence>
<keyword evidence="2" id="KW-0645">Protease</keyword>
<comment type="similarity">
    <text evidence="1">Belongs to the peptidase C40 family.</text>
</comment>
<evidence type="ECO:0000256" key="3">
    <source>
        <dbReference type="ARBA" id="ARBA00022723"/>
    </source>
</evidence>
<evidence type="ECO:0000256" key="6">
    <source>
        <dbReference type="ARBA" id="ARBA00022833"/>
    </source>
</evidence>
<gene>
    <name evidence="9" type="ORF">SAMEA3538468_03363</name>
</gene>
<dbReference type="InterPro" id="IPR000555">
    <property type="entry name" value="JAMM/MPN+_dom"/>
</dbReference>
<keyword evidence="3" id="KW-0479">Metal-binding</keyword>
<reference evidence="9 10" key="1">
    <citation type="submission" date="2019-09" db="EMBL/GenBank/DDBJ databases">
        <authorList>
            <consortium name="Pathogen Informatics"/>
        </authorList>
    </citation>
    <scope>NUCLEOTIDE SEQUENCE [LARGE SCALE GENOMIC DNA]</scope>
    <source>
        <strain evidence="9 10">EuSCAPE_IL010</strain>
    </source>
</reference>
<dbReference type="Gene3D" id="3.40.140.10">
    <property type="entry name" value="Cytidine Deaminase, domain 2"/>
    <property type="match status" value="1"/>
</dbReference>
<accession>A0ABY6X4D4</accession>
<dbReference type="InterPro" id="IPR028090">
    <property type="entry name" value="JAB_dom_prok"/>
</dbReference>
<name>A0ABY6X4D4_9ENTR</name>
<dbReference type="SUPFAM" id="SSF102712">
    <property type="entry name" value="JAB1/MPN domain"/>
    <property type="match status" value="1"/>
</dbReference>
<evidence type="ECO:0000256" key="7">
    <source>
        <dbReference type="ARBA" id="ARBA00023049"/>
    </source>
</evidence>
<proteinExistence type="inferred from homology"/>
<organism evidence="9 10">
    <name type="scientific">Klebsiella quasivariicola</name>
    <dbReference type="NCBI Taxonomy" id="2026240"/>
    <lineage>
        <taxon>Bacteria</taxon>
        <taxon>Pseudomonadati</taxon>
        <taxon>Pseudomonadota</taxon>
        <taxon>Gammaproteobacteria</taxon>
        <taxon>Enterobacterales</taxon>
        <taxon>Enterobacteriaceae</taxon>
        <taxon>Klebsiella/Raoultella group</taxon>
        <taxon>Klebsiella</taxon>
        <taxon>Klebsiella pneumoniae complex</taxon>
    </lineage>
</organism>
<evidence type="ECO:0000256" key="4">
    <source>
        <dbReference type="ARBA" id="ARBA00022801"/>
    </source>
</evidence>
<dbReference type="InterPro" id="IPR038765">
    <property type="entry name" value="Papain-like_cys_pep_sf"/>
</dbReference>
<dbReference type="Pfam" id="PF14464">
    <property type="entry name" value="Prok-JAB"/>
    <property type="match status" value="1"/>
</dbReference>
<dbReference type="SMART" id="SM00232">
    <property type="entry name" value="JAB_MPN"/>
    <property type="match status" value="1"/>
</dbReference>